<dbReference type="Proteomes" id="UP000078512">
    <property type="component" value="Unassembled WGS sequence"/>
</dbReference>
<proteinExistence type="predicted"/>
<evidence type="ECO:0000256" key="1">
    <source>
        <dbReference type="SAM" id="SignalP"/>
    </source>
</evidence>
<gene>
    <name evidence="2" type="ORF">K457DRAFT_137994</name>
</gene>
<evidence type="ECO:0000313" key="3">
    <source>
        <dbReference type="Proteomes" id="UP000078512"/>
    </source>
</evidence>
<dbReference type="EMBL" id="KV442042">
    <property type="protein sequence ID" value="OAQ29220.1"/>
    <property type="molecule type" value="Genomic_DNA"/>
</dbReference>
<organism evidence="2 3">
    <name type="scientific">Linnemannia elongata AG-77</name>
    <dbReference type="NCBI Taxonomy" id="1314771"/>
    <lineage>
        <taxon>Eukaryota</taxon>
        <taxon>Fungi</taxon>
        <taxon>Fungi incertae sedis</taxon>
        <taxon>Mucoromycota</taxon>
        <taxon>Mortierellomycotina</taxon>
        <taxon>Mortierellomycetes</taxon>
        <taxon>Mortierellales</taxon>
        <taxon>Mortierellaceae</taxon>
        <taxon>Linnemannia</taxon>
    </lineage>
</organism>
<feature type="signal peptide" evidence="1">
    <location>
        <begin position="1"/>
        <end position="24"/>
    </location>
</feature>
<sequence>MGIIGIVVVVVIAKLALLGSCIMAEVVKAVGGDVEIASDWLCVIGADLGRPRLD</sequence>
<keyword evidence="1" id="KW-0732">Signal</keyword>
<accession>A0A197JVI0</accession>
<keyword evidence="3" id="KW-1185">Reference proteome</keyword>
<dbReference type="AlphaFoldDB" id="A0A197JVI0"/>
<feature type="chain" id="PRO_5008276299" evidence="1">
    <location>
        <begin position="25"/>
        <end position="54"/>
    </location>
</feature>
<reference evidence="2 3" key="1">
    <citation type="submission" date="2016-05" db="EMBL/GenBank/DDBJ databases">
        <title>Genome sequencing reveals origins of a unique bacterial endosymbiosis in the earliest lineages of terrestrial Fungi.</title>
        <authorList>
            <consortium name="DOE Joint Genome Institute"/>
            <person name="Uehling J."/>
            <person name="Gryganskyi A."/>
            <person name="Hameed K."/>
            <person name="Tschaplinski T."/>
            <person name="Misztal P."/>
            <person name="Wu S."/>
            <person name="Desiro A."/>
            <person name="Vande Pol N."/>
            <person name="Du Z.-Y."/>
            <person name="Zienkiewicz A."/>
            <person name="Zienkiewicz K."/>
            <person name="Morin E."/>
            <person name="Tisserant E."/>
            <person name="Splivallo R."/>
            <person name="Hainaut M."/>
            <person name="Henrissat B."/>
            <person name="Ohm R."/>
            <person name="Kuo A."/>
            <person name="Yan J."/>
            <person name="Lipzen A."/>
            <person name="Nolan M."/>
            <person name="Labutti K."/>
            <person name="Barry K."/>
            <person name="Goldstein A."/>
            <person name="Labbe J."/>
            <person name="Schadt C."/>
            <person name="Tuskan G."/>
            <person name="Grigoriev I."/>
            <person name="Martin F."/>
            <person name="Vilgalys R."/>
            <person name="Bonito G."/>
        </authorList>
    </citation>
    <scope>NUCLEOTIDE SEQUENCE [LARGE SCALE GENOMIC DNA]</scope>
    <source>
        <strain evidence="2 3">AG-77</strain>
    </source>
</reference>
<evidence type="ECO:0000313" key="2">
    <source>
        <dbReference type="EMBL" id="OAQ29220.1"/>
    </source>
</evidence>
<name>A0A197JVI0_9FUNG</name>
<protein>
    <submittedName>
        <fullName evidence="2">Uncharacterized protein</fullName>
    </submittedName>
</protein>